<evidence type="ECO:0000256" key="1">
    <source>
        <dbReference type="SAM" id="MobiDB-lite"/>
    </source>
</evidence>
<gene>
    <name evidence="3" type="ORF">U9M48_036279</name>
</gene>
<feature type="region of interest" description="Disordered" evidence="1">
    <location>
        <begin position="60"/>
        <end position="80"/>
    </location>
</feature>
<feature type="chain" id="PRO_5042904407" description="Secreted protein" evidence="2">
    <location>
        <begin position="20"/>
        <end position="80"/>
    </location>
</feature>
<organism evidence="3 4">
    <name type="scientific">Paspalum notatum var. saurae</name>
    <dbReference type="NCBI Taxonomy" id="547442"/>
    <lineage>
        <taxon>Eukaryota</taxon>
        <taxon>Viridiplantae</taxon>
        <taxon>Streptophyta</taxon>
        <taxon>Embryophyta</taxon>
        <taxon>Tracheophyta</taxon>
        <taxon>Spermatophyta</taxon>
        <taxon>Magnoliopsida</taxon>
        <taxon>Liliopsida</taxon>
        <taxon>Poales</taxon>
        <taxon>Poaceae</taxon>
        <taxon>PACMAD clade</taxon>
        <taxon>Panicoideae</taxon>
        <taxon>Andropogonodae</taxon>
        <taxon>Paspaleae</taxon>
        <taxon>Paspalinae</taxon>
        <taxon>Paspalum</taxon>
    </lineage>
</organism>
<protein>
    <recommendedName>
        <fullName evidence="5">Secreted protein</fullName>
    </recommendedName>
</protein>
<feature type="signal peptide" evidence="2">
    <location>
        <begin position="1"/>
        <end position="19"/>
    </location>
</feature>
<accession>A0AAQ3UIV5</accession>
<name>A0AAQ3UIV5_PASNO</name>
<evidence type="ECO:0000256" key="2">
    <source>
        <dbReference type="SAM" id="SignalP"/>
    </source>
</evidence>
<evidence type="ECO:0000313" key="4">
    <source>
        <dbReference type="Proteomes" id="UP001341281"/>
    </source>
</evidence>
<evidence type="ECO:0008006" key="5">
    <source>
        <dbReference type="Google" id="ProtNLM"/>
    </source>
</evidence>
<dbReference type="EMBL" id="CP144752">
    <property type="protein sequence ID" value="WVZ89934.1"/>
    <property type="molecule type" value="Genomic_DNA"/>
</dbReference>
<keyword evidence="2" id="KW-0732">Signal</keyword>
<keyword evidence="4" id="KW-1185">Reference proteome</keyword>
<proteinExistence type="predicted"/>
<sequence length="80" mass="9615">MCCLLSSYVVFFSLFVVCAEWHRWRLRMRIGGYEIMKTMETTPETESDQLYSMFWKPRRMTTTPTTDEDELDGDHSYDEL</sequence>
<dbReference type="AlphaFoldDB" id="A0AAQ3UIV5"/>
<dbReference type="Proteomes" id="UP001341281">
    <property type="component" value="Chromosome 08"/>
</dbReference>
<reference evidence="3 4" key="1">
    <citation type="submission" date="2024-02" db="EMBL/GenBank/DDBJ databases">
        <title>High-quality chromosome-scale genome assembly of Pensacola bahiagrass (Paspalum notatum Flugge var. saurae).</title>
        <authorList>
            <person name="Vega J.M."/>
            <person name="Podio M."/>
            <person name="Orjuela J."/>
            <person name="Siena L.A."/>
            <person name="Pessino S.C."/>
            <person name="Combes M.C."/>
            <person name="Mariac C."/>
            <person name="Albertini E."/>
            <person name="Pupilli F."/>
            <person name="Ortiz J.P.A."/>
            <person name="Leblanc O."/>
        </authorList>
    </citation>
    <scope>NUCLEOTIDE SEQUENCE [LARGE SCALE GENOMIC DNA]</scope>
    <source>
        <strain evidence="3">R1</strain>
        <tissue evidence="3">Leaf</tissue>
    </source>
</reference>
<evidence type="ECO:0000313" key="3">
    <source>
        <dbReference type="EMBL" id="WVZ89934.1"/>
    </source>
</evidence>